<dbReference type="AlphaFoldDB" id="K1TI01"/>
<feature type="transmembrane region" description="Helical" evidence="1">
    <location>
        <begin position="36"/>
        <end position="55"/>
    </location>
</feature>
<name>K1TI01_9ZZZZ</name>
<proteinExistence type="predicted"/>
<protein>
    <submittedName>
        <fullName evidence="2">Membrane protein</fullName>
    </submittedName>
</protein>
<comment type="caution">
    <text evidence="2">The sequence shown here is derived from an EMBL/GenBank/DDBJ whole genome shotgun (WGS) entry which is preliminary data.</text>
</comment>
<feature type="non-terminal residue" evidence="2">
    <location>
        <position position="1"/>
    </location>
</feature>
<gene>
    <name evidence="2" type="ORF">LEA_10064</name>
</gene>
<sequence length="90" mass="10212">LSMRLPLIKYLCTPGLYTWILVVLAFFLWKKKRYSALILLVPGFINVLVCLASPMSNAIRYELPTVAVIPLLVGWTVYSIHTTSRQTGEE</sequence>
<keyword evidence="1" id="KW-0812">Transmembrane</keyword>
<reference evidence="2" key="1">
    <citation type="journal article" date="2013" name="Environ. Microbiol.">
        <title>Microbiota from the distal guts of lean and obese adolescents exhibit partial functional redundancy besides clear differences in community structure.</title>
        <authorList>
            <person name="Ferrer M."/>
            <person name="Ruiz A."/>
            <person name="Lanza F."/>
            <person name="Haange S.B."/>
            <person name="Oberbach A."/>
            <person name="Till H."/>
            <person name="Bargiela R."/>
            <person name="Campoy C."/>
            <person name="Segura M.T."/>
            <person name="Richter M."/>
            <person name="von Bergen M."/>
            <person name="Seifert J."/>
            <person name="Suarez A."/>
        </authorList>
    </citation>
    <scope>NUCLEOTIDE SEQUENCE</scope>
</reference>
<dbReference type="EMBL" id="AJWY01006761">
    <property type="protein sequence ID" value="EKC65935.1"/>
    <property type="molecule type" value="Genomic_DNA"/>
</dbReference>
<evidence type="ECO:0000256" key="1">
    <source>
        <dbReference type="SAM" id="Phobius"/>
    </source>
</evidence>
<keyword evidence="1" id="KW-1133">Transmembrane helix</keyword>
<evidence type="ECO:0000313" key="2">
    <source>
        <dbReference type="EMBL" id="EKC65935.1"/>
    </source>
</evidence>
<keyword evidence="1" id="KW-0472">Membrane</keyword>
<feature type="transmembrane region" description="Helical" evidence="1">
    <location>
        <begin position="61"/>
        <end position="80"/>
    </location>
</feature>
<accession>K1TI01</accession>
<organism evidence="2">
    <name type="scientific">human gut metagenome</name>
    <dbReference type="NCBI Taxonomy" id="408170"/>
    <lineage>
        <taxon>unclassified sequences</taxon>
        <taxon>metagenomes</taxon>
        <taxon>organismal metagenomes</taxon>
    </lineage>
</organism>
<feature type="transmembrane region" description="Helical" evidence="1">
    <location>
        <begin position="6"/>
        <end position="29"/>
    </location>
</feature>
<dbReference type="InterPro" id="IPR046062">
    <property type="entry name" value="DUF6020"/>
</dbReference>
<dbReference type="Pfam" id="PF19484">
    <property type="entry name" value="DUF6020"/>
    <property type="match status" value="1"/>
</dbReference>